<dbReference type="STRING" id="272560.BPSL2864"/>
<protein>
    <submittedName>
        <fullName evidence="2">Uncharacterized protein</fullName>
    </submittedName>
</protein>
<sequence>MTIMTQMILDLRGALAAPARRAGAAAWRRLIGLAIAGGGAAVLAAQAARYFTAAAGG</sequence>
<accession>Q63R10</accession>
<proteinExistence type="predicted"/>
<name>Q63R10_BURPS</name>
<keyword evidence="1" id="KW-1133">Transmembrane helix</keyword>
<dbReference type="EMBL" id="BX571965">
    <property type="protein sequence ID" value="CAH36874.1"/>
    <property type="molecule type" value="Genomic_DNA"/>
</dbReference>
<keyword evidence="3" id="KW-1185">Reference proteome</keyword>
<organism evidence="2 3">
    <name type="scientific">Burkholderia pseudomallei (strain K96243)</name>
    <dbReference type="NCBI Taxonomy" id="272560"/>
    <lineage>
        <taxon>Bacteria</taxon>
        <taxon>Pseudomonadati</taxon>
        <taxon>Pseudomonadota</taxon>
        <taxon>Betaproteobacteria</taxon>
        <taxon>Burkholderiales</taxon>
        <taxon>Burkholderiaceae</taxon>
        <taxon>Burkholderia</taxon>
        <taxon>pseudomallei group</taxon>
    </lineage>
</organism>
<evidence type="ECO:0000313" key="2">
    <source>
        <dbReference type="EMBL" id="CAH36874.1"/>
    </source>
</evidence>
<keyword evidence="1" id="KW-0472">Membrane</keyword>
<evidence type="ECO:0000256" key="1">
    <source>
        <dbReference type="SAM" id="Phobius"/>
    </source>
</evidence>
<reference evidence="2 3" key="1">
    <citation type="journal article" date="2004" name="Proc. Natl. Acad. Sci. U.S.A.">
        <title>Genomic plasticity of the causative agent of melioidosis, Burkholderia pseudomallei.</title>
        <authorList>
            <person name="Holden M.T.G."/>
            <person name="Titball R.W."/>
            <person name="Peacock S.J."/>
            <person name="Cerdeno-Tarraga A.M."/>
            <person name="Atkins T."/>
            <person name="Crossman L.C."/>
            <person name="Pitt T."/>
            <person name="Churcher C."/>
            <person name="Mungall K."/>
            <person name="Bentley S.D."/>
            <person name="Sebaihia M."/>
            <person name="Thomson N.R."/>
            <person name="Bason N."/>
            <person name="Beacham I.R."/>
            <person name="Brooks K."/>
            <person name="Brown K.A."/>
            <person name="Brown N.F."/>
            <person name="Challis G.L."/>
            <person name="Cherevach I."/>
            <person name="Chillingworth T."/>
            <person name="Cronin A."/>
            <person name="Crosset B."/>
            <person name="Davis P."/>
            <person name="DeShazer D."/>
            <person name="Feltwell T."/>
            <person name="Fraser A."/>
            <person name="Hance Z."/>
            <person name="Hauser H."/>
            <person name="Holroyd S."/>
            <person name="Jagels K."/>
            <person name="Keith K.E."/>
            <person name="Maddison M."/>
            <person name="Moule S."/>
            <person name="Price C."/>
            <person name="Quail M.A."/>
            <person name="Rabbinowitsch E."/>
            <person name="Rutherford K."/>
            <person name="Sanders M."/>
            <person name="Simmonds M."/>
            <person name="Songsivilai S."/>
            <person name="Stevens K."/>
            <person name="Tumapa S."/>
            <person name="Vesaratchavest M."/>
            <person name="Whitehead S."/>
            <person name="Yeats C."/>
            <person name="Barrell B.G."/>
            <person name="Oyston P.C.F."/>
            <person name="Parkhill J."/>
        </authorList>
    </citation>
    <scope>NUCLEOTIDE SEQUENCE [LARGE SCALE GENOMIC DNA]</scope>
    <source>
        <strain evidence="2 3">K96243</strain>
    </source>
</reference>
<gene>
    <name evidence="2" type="ordered locus">BPSL2864</name>
</gene>
<dbReference type="KEGG" id="bps:BPSL2864"/>
<feature type="transmembrane region" description="Helical" evidence="1">
    <location>
        <begin position="30"/>
        <end position="51"/>
    </location>
</feature>
<evidence type="ECO:0000313" key="3">
    <source>
        <dbReference type="Proteomes" id="UP000000605"/>
    </source>
</evidence>
<keyword evidence="1" id="KW-0812">Transmembrane</keyword>
<dbReference type="AlphaFoldDB" id="Q63R10"/>
<dbReference type="PATRIC" id="fig|272560.6.peg.3267"/>
<dbReference type="Proteomes" id="UP000000605">
    <property type="component" value="Chromosome 1"/>
</dbReference>